<feature type="chain" id="PRO_5036884775" evidence="13">
    <location>
        <begin position="29"/>
        <end position="924"/>
    </location>
</feature>
<dbReference type="InterPro" id="IPR036942">
    <property type="entry name" value="Beta-barrel_TonB_sf"/>
</dbReference>
<dbReference type="Gene3D" id="2.170.130.10">
    <property type="entry name" value="TonB-dependent receptor, plug domain"/>
    <property type="match status" value="1"/>
</dbReference>
<proteinExistence type="inferred from homology"/>
<dbReference type="EMBL" id="JAGQDE010000002">
    <property type="protein sequence ID" value="MBQ0958121.1"/>
    <property type="molecule type" value="Genomic_DNA"/>
</dbReference>
<feature type="domain" description="TonB-dependent receptor plug" evidence="15">
    <location>
        <begin position="71"/>
        <end position="183"/>
    </location>
</feature>
<keyword evidence="4 10" id="KW-1134">Transmembrane beta strand</keyword>
<keyword evidence="3 10" id="KW-0813">Transport</keyword>
<evidence type="ECO:0000259" key="14">
    <source>
        <dbReference type="Pfam" id="PF00593"/>
    </source>
</evidence>
<dbReference type="Gene3D" id="2.40.170.20">
    <property type="entry name" value="TonB-dependent receptor, beta-barrel domain"/>
    <property type="match status" value="1"/>
</dbReference>
<evidence type="ECO:0000256" key="12">
    <source>
        <dbReference type="SAM" id="MobiDB-lite"/>
    </source>
</evidence>
<dbReference type="GO" id="GO:0015344">
    <property type="term" value="F:siderophore uptake transmembrane transporter activity"/>
    <property type="evidence" value="ECO:0007669"/>
    <property type="project" value="TreeGrafter"/>
</dbReference>
<dbReference type="InterPro" id="IPR000531">
    <property type="entry name" value="Beta-barrel_TonB"/>
</dbReference>
<dbReference type="PANTHER" id="PTHR30069:SF39">
    <property type="entry name" value="BLL6183 PROTEIN"/>
    <property type="match status" value="1"/>
</dbReference>
<evidence type="ECO:0000313" key="17">
    <source>
        <dbReference type="Proteomes" id="UP000678374"/>
    </source>
</evidence>
<keyword evidence="8 16" id="KW-0675">Receptor</keyword>
<evidence type="ECO:0000256" key="8">
    <source>
        <dbReference type="ARBA" id="ARBA00023170"/>
    </source>
</evidence>
<dbReference type="GO" id="GO:0009279">
    <property type="term" value="C:cell outer membrane"/>
    <property type="evidence" value="ECO:0007669"/>
    <property type="project" value="UniProtKB-SubCell"/>
</dbReference>
<keyword evidence="7 10" id="KW-0472">Membrane</keyword>
<comment type="caution">
    <text evidence="16">The sequence shown here is derived from an EMBL/GenBank/DDBJ whole genome shotgun (WGS) entry which is preliminary data.</text>
</comment>
<keyword evidence="5 10" id="KW-0812">Transmembrane</keyword>
<evidence type="ECO:0000259" key="15">
    <source>
        <dbReference type="Pfam" id="PF07715"/>
    </source>
</evidence>
<evidence type="ECO:0000256" key="11">
    <source>
        <dbReference type="RuleBase" id="RU003357"/>
    </source>
</evidence>
<evidence type="ECO:0000256" key="9">
    <source>
        <dbReference type="ARBA" id="ARBA00023237"/>
    </source>
</evidence>
<evidence type="ECO:0000256" key="1">
    <source>
        <dbReference type="ARBA" id="ARBA00004571"/>
    </source>
</evidence>
<protein>
    <submittedName>
        <fullName evidence="16">TonB-dependent receptor</fullName>
    </submittedName>
</protein>
<evidence type="ECO:0000256" key="10">
    <source>
        <dbReference type="PROSITE-ProRule" id="PRU01360"/>
    </source>
</evidence>
<feature type="region of interest" description="Disordered" evidence="12">
    <location>
        <begin position="704"/>
        <end position="734"/>
    </location>
</feature>
<keyword evidence="13" id="KW-0732">Signal</keyword>
<accession>A0A941BEV5</accession>
<gene>
    <name evidence="16" type="ORF">KAK06_04040</name>
</gene>
<dbReference type="PANTHER" id="PTHR30069">
    <property type="entry name" value="TONB-DEPENDENT OUTER MEMBRANE RECEPTOR"/>
    <property type="match status" value="1"/>
</dbReference>
<reference evidence="16" key="1">
    <citation type="submission" date="2021-04" db="EMBL/GenBank/DDBJ databases">
        <title>The genome sequence of Ideonella sp. 4Y11.</title>
        <authorList>
            <person name="Liu Y."/>
        </authorList>
    </citation>
    <scope>NUCLEOTIDE SEQUENCE</scope>
    <source>
        <strain evidence="16">4Y11</strain>
    </source>
</reference>
<comment type="subcellular location">
    <subcellularLocation>
        <location evidence="1 10">Cell outer membrane</location>
        <topology evidence="1 10">Multi-pass membrane protein</topology>
    </subcellularLocation>
</comment>
<dbReference type="InterPro" id="IPR012910">
    <property type="entry name" value="Plug_dom"/>
</dbReference>
<sequence>MPCPFRPRPPVSCLSLALLAALPGLGAAQERPAAEATVETAQVQEPIGRVLVTGRRRIQVGPVPGLALSRDQVPAHLQSASQDELRQSRSLNIGDFMNSQMQGVSINDYAGNPFQLDVNFRGFTASPQVGTPQGLSVFFDGVRVNEPFGDVVNWDLIPMNALERFDLFPGSNPLFGLNTLGGALALRSRSGFSAPGVEADLSRGSFGRRELRVSAGQHDEDLGAFVALTHFDEDGWRDHSPSRVTQAFGRLDWHGERGSLTSSLLAADSTLIGNGLLPMALAEAQPRSVFSAPDQAHNTVIQLGLSGQYDLDDWRNLTAQAYWRRSRRSGLNGDIYEGFDDFDIEHDAIPDPSDPRIPIPRNGANDAFGDGPGVIAGTPNGLLTRTGLSQTVTGLALQFNSNTRPHAFMVGASIDRARTTYAMSQRLGLLSPTRQVLGAAQAIDGQYYAASHDIVGNDFAGRSTTVSLFASDSWTLWPGLSLSAAARYNRATVDNRLAVRASSANVALHELRTGSAPLQGYLQGRTITEESFRYSSLNPSLGVNWQALPRLHVFGNLSRGARAPSVVELGCAFDPTPVLRNPDNPALGKTARSLVGPGCNLPTTLSGDPYLPQIRSLSGELGARGTLGAGWEWNLSAFRTDLQDDLYFVGVGDGRSYFDTIGRTRRQGAEMGLSGRVGAWQLSANYSYTRASFESEFYTLSPRNSSADFDQNSRSGDDRYLEGQTGLPTPGATLNRGYGTYRMIHVMPGAEMPGIPRHGLNLQLRWQATAALQLGLALQARSGVFVRGNENNRHQGSGSDQETGQYYCSLTSCPAEGYQQAPVNPGRPFTEPGRLPGYALLNLDARWQWRQGVSLFLQVRNLLDRRYASAGRLGINPFTDGTHGVQGPSGWNYNSADWRPSTLVAPGAPRQIQLGITIDWGGTG</sequence>
<evidence type="ECO:0000256" key="7">
    <source>
        <dbReference type="ARBA" id="ARBA00023136"/>
    </source>
</evidence>
<keyword evidence="17" id="KW-1185">Reference proteome</keyword>
<evidence type="ECO:0000256" key="2">
    <source>
        <dbReference type="ARBA" id="ARBA00009810"/>
    </source>
</evidence>
<dbReference type="InterPro" id="IPR039426">
    <property type="entry name" value="TonB-dep_rcpt-like"/>
</dbReference>
<dbReference type="SUPFAM" id="SSF56935">
    <property type="entry name" value="Porins"/>
    <property type="match status" value="1"/>
</dbReference>
<evidence type="ECO:0000256" key="13">
    <source>
        <dbReference type="SAM" id="SignalP"/>
    </source>
</evidence>
<dbReference type="AlphaFoldDB" id="A0A941BEV5"/>
<dbReference type="PROSITE" id="PS52016">
    <property type="entry name" value="TONB_DEPENDENT_REC_3"/>
    <property type="match status" value="1"/>
</dbReference>
<keyword evidence="9 10" id="KW-0998">Cell outer membrane</keyword>
<comment type="similarity">
    <text evidence="2 10 11">Belongs to the TonB-dependent receptor family.</text>
</comment>
<evidence type="ECO:0000256" key="3">
    <source>
        <dbReference type="ARBA" id="ARBA00022448"/>
    </source>
</evidence>
<dbReference type="Pfam" id="PF07715">
    <property type="entry name" value="Plug"/>
    <property type="match status" value="1"/>
</dbReference>
<evidence type="ECO:0000256" key="5">
    <source>
        <dbReference type="ARBA" id="ARBA00022692"/>
    </source>
</evidence>
<feature type="compositionally biased region" description="Polar residues" evidence="12">
    <location>
        <begin position="704"/>
        <end position="714"/>
    </location>
</feature>
<dbReference type="GO" id="GO:0044718">
    <property type="term" value="P:siderophore transmembrane transport"/>
    <property type="evidence" value="ECO:0007669"/>
    <property type="project" value="TreeGrafter"/>
</dbReference>
<feature type="signal peptide" evidence="13">
    <location>
        <begin position="1"/>
        <end position="28"/>
    </location>
</feature>
<name>A0A941BEV5_9BURK</name>
<evidence type="ECO:0000256" key="4">
    <source>
        <dbReference type="ARBA" id="ARBA00022452"/>
    </source>
</evidence>
<evidence type="ECO:0000256" key="6">
    <source>
        <dbReference type="ARBA" id="ARBA00023077"/>
    </source>
</evidence>
<dbReference type="Pfam" id="PF00593">
    <property type="entry name" value="TonB_dep_Rec_b-barrel"/>
    <property type="match status" value="1"/>
</dbReference>
<dbReference type="InterPro" id="IPR037066">
    <property type="entry name" value="Plug_dom_sf"/>
</dbReference>
<feature type="domain" description="TonB-dependent receptor-like beta-barrel" evidence="14">
    <location>
        <begin position="296"/>
        <end position="862"/>
    </location>
</feature>
<evidence type="ECO:0000313" key="16">
    <source>
        <dbReference type="EMBL" id="MBQ0958121.1"/>
    </source>
</evidence>
<dbReference type="Proteomes" id="UP000678374">
    <property type="component" value="Unassembled WGS sequence"/>
</dbReference>
<organism evidence="16 17">
    <name type="scientific">Ideonella aquatica</name>
    <dbReference type="NCBI Taxonomy" id="2824119"/>
    <lineage>
        <taxon>Bacteria</taxon>
        <taxon>Pseudomonadati</taxon>
        <taxon>Pseudomonadota</taxon>
        <taxon>Betaproteobacteria</taxon>
        <taxon>Burkholderiales</taxon>
        <taxon>Sphaerotilaceae</taxon>
        <taxon>Ideonella</taxon>
    </lineage>
</organism>
<keyword evidence="6 11" id="KW-0798">TonB box</keyword>